<feature type="DNA-binding region" description="H-T-H motif" evidence="2">
    <location>
        <begin position="39"/>
        <end position="58"/>
    </location>
</feature>
<name>A0A0R1WVX9_9LACO</name>
<keyword evidence="5" id="KW-1185">Reference proteome</keyword>
<dbReference type="Proteomes" id="UP000051054">
    <property type="component" value="Unassembled WGS sequence"/>
</dbReference>
<dbReference type="Gene3D" id="1.10.357.10">
    <property type="entry name" value="Tetracycline Repressor, domain 2"/>
    <property type="match status" value="1"/>
</dbReference>
<dbReference type="InterPro" id="IPR050624">
    <property type="entry name" value="HTH-type_Tx_Regulator"/>
</dbReference>
<dbReference type="Pfam" id="PF00440">
    <property type="entry name" value="TetR_N"/>
    <property type="match status" value="1"/>
</dbReference>
<dbReference type="EMBL" id="AZGD01000033">
    <property type="protein sequence ID" value="KRM19737.1"/>
    <property type="molecule type" value="Genomic_DNA"/>
</dbReference>
<accession>A0A0R1WVX9</accession>
<organism evidence="4 5">
    <name type="scientific">Ligilactobacillus hayakitensis DSM 18933 = JCM 14209</name>
    <dbReference type="NCBI Taxonomy" id="1423755"/>
    <lineage>
        <taxon>Bacteria</taxon>
        <taxon>Bacillati</taxon>
        <taxon>Bacillota</taxon>
        <taxon>Bacilli</taxon>
        <taxon>Lactobacillales</taxon>
        <taxon>Lactobacillaceae</taxon>
        <taxon>Ligilactobacillus</taxon>
    </lineage>
</organism>
<proteinExistence type="predicted"/>
<dbReference type="GO" id="GO:0003677">
    <property type="term" value="F:DNA binding"/>
    <property type="evidence" value="ECO:0007669"/>
    <property type="project" value="UniProtKB-UniRule"/>
</dbReference>
<evidence type="ECO:0000256" key="2">
    <source>
        <dbReference type="PROSITE-ProRule" id="PRU00335"/>
    </source>
</evidence>
<keyword evidence="1 2" id="KW-0238">DNA-binding</keyword>
<dbReference type="InterPro" id="IPR001647">
    <property type="entry name" value="HTH_TetR"/>
</dbReference>
<reference evidence="4 5" key="1">
    <citation type="journal article" date="2015" name="Genome Announc.">
        <title>Expanding the biotechnology potential of lactobacilli through comparative genomics of 213 strains and associated genera.</title>
        <authorList>
            <person name="Sun Z."/>
            <person name="Harris H.M."/>
            <person name="McCann A."/>
            <person name="Guo C."/>
            <person name="Argimon S."/>
            <person name="Zhang W."/>
            <person name="Yang X."/>
            <person name="Jeffery I.B."/>
            <person name="Cooney J.C."/>
            <person name="Kagawa T.F."/>
            <person name="Liu W."/>
            <person name="Song Y."/>
            <person name="Salvetti E."/>
            <person name="Wrobel A."/>
            <person name="Rasinkangas P."/>
            <person name="Parkhill J."/>
            <person name="Rea M.C."/>
            <person name="O'Sullivan O."/>
            <person name="Ritari J."/>
            <person name="Douillard F.P."/>
            <person name="Paul Ross R."/>
            <person name="Yang R."/>
            <person name="Briner A.E."/>
            <person name="Felis G.E."/>
            <person name="de Vos W.M."/>
            <person name="Barrangou R."/>
            <person name="Klaenhammer T.R."/>
            <person name="Caufield P.W."/>
            <person name="Cui Y."/>
            <person name="Zhang H."/>
            <person name="O'Toole P.W."/>
        </authorList>
    </citation>
    <scope>NUCLEOTIDE SEQUENCE [LARGE SCALE GENOMIC DNA]</scope>
    <source>
        <strain evidence="4 5">DSM 18933</strain>
    </source>
</reference>
<dbReference type="AlphaFoldDB" id="A0A0R1WVX9"/>
<evidence type="ECO:0000256" key="1">
    <source>
        <dbReference type="ARBA" id="ARBA00023125"/>
    </source>
</evidence>
<protein>
    <submittedName>
        <fullName evidence="4">TetR family transcriptional regulator</fullName>
    </submittedName>
</protein>
<dbReference type="eggNOG" id="COG1309">
    <property type="taxonomic scope" value="Bacteria"/>
</dbReference>
<evidence type="ECO:0000313" key="4">
    <source>
        <dbReference type="EMBL" id="KRM19737.1"/>
    </source>
</evidence>
<dbReference type="InterPro" id="IPR009057">
    <property type="entry name" value="Homeodomain-like_sf"/>
</dbReference>
<evidence type="ECO:0000259" key="3">
    <source>
        <dbReference type="PROSITE" id="PS50977"/>
    </source>
</evidence>
<dbReference type="PANTHER" id="PTHR43479:SF7">
    <property type="entry name" value="TETR-FAMILY TRANSCRIPTIONAL REGULATOR"/>
    <property type="match status" value="1"/>
</dbReference>
<evidence type="ECO:0000313" key="5">
    <source>
        <dbReference type="Proteomes" id="UP000051054"/>
    </source>
</evidence>
<feature type="domain" description="HTH tetR-type" evidence="3">
    <location>
        <begin position="16"/>
        <end position="76"/>
    </location>
</feature>
<gene>
    <name evidence="4" type="ORF">FC40_GL001341</name>
</gene>
<dbReference type="PROSITE" id="PS50977">
    <property type="entry name" value="HTH_TETR_2"/>
    <property type="match status" value="1"/>
</dbReference>
<dbReference type="Pfam" id="PF14278">
    <property type="entry name" value="TetR_C_8"/>
    <property type="match status" value="1"/>
</dbReference>
<dbReference type="SUPFAM" id="SSF46689">
    <property type="entry name" value="Homeodomain-like"/>
    <property type="match status" value="1"/>
</dbReference>
<dbReference type="STRING" id="1423755.FC40_GL001341"/>
<dbReference type="PANTHER" id="PTHR43479">
    <property type="entry name" value="ACREF/ENVCD OPERON REPRESSOR-RELATED"/>
    <property type="match status" value="1"/>
</dbReference>
<dbReference type="InterPro" id="IPR039532">
    <property type="entry name" value="TetR_C_Firmicutes"/>
</dbReference>
<sequence>MYANQKGRLIMGRQQESKKYQLGEAFIILLRQEPLEKITINQICNQAKVHRSTFYRHFEDKFDLLRFCFQAFMLENLDSQNVIRSIVETIDGDHKLFRNVLINNLDVNLIDLMIDLLTETIIEGYHGQLRSEKLQNWLNSFLNASTDINMTARMLAGGILTVLSDWIENNYQLSPEKIIEYFANFEEIFN</sequence>
<dbReference type="PATRIC" id="fig|1423755.3.peg.1426"/>
<comment type="caution">
    <text evidence="4">The sequence shown here is derived from an EMBL/GenBank/DDBJ whole genome shotgun (WGS) entry which is preliminary data.</text>
</comment>